<dbReference type="EMBL" id="JAESDN010000003">
    <property type="protein sequence ID" value="KAG7054359.1"/>
    <property type="molecule type" value="Genomic_DNA"/>
</dbReference>
<evidence type="ECO:0000313" key="3">
    <source>
        <dbReference type="Proteomes" id="UP000699042"/>
    </source>
</evidence>
<evidence type="ECO:0000313" key="2">
    <source>
        <dbReference type="EMBL" id="KAG7054359.1"/>
    </source>
</evidence>
<protein>
    <submittedName>
        <fullName evidence="2">Uncharacterized protein</fullName>
    </submittedName>
</protein>
<sequence>MFHPNYLGAPDCLFRPSNPMETWQGPPKDACSMHVDGTDFRSYISAINDNRSWACALPLPGIDSPQWDTSQREMLAPLHPHNRRHEEHGLDFSRPRFLSMPEYETTPRHDDCGQSERLPQIITGIGKHRSDPRLNSETVYDHSAGRYYTTSSDINIDNVHQLSDLSSRPLMEYDSNNSRAATDMYPKPSPTRHRLRSHSVAEASRFSPPRDRKYLFVNRTVKDGKLISRGVQASGSWKTIDRRKKAARDDERRVAKATTEAISNLRDHLGRMMGMGLSFSDLMEELGREAQKSQVSS</sequence>
<name>A0A9P7RDV3_9PEZI</name>
<organism evidence="2 3">
    <name type="scientific">Colletotrichum scovillei</name>
    <dbReference type="NCBI Taxonomy" id="1209932"/>
    <lineage>
        <taxon>Eukaryota</taxon>
        <taxon>Fungi</taxon>
        <taxon>Dikarya</taxon>
        <taxon>Ascomycota</taxon>
        <taxon>Pezizomycotina</taxon>
        <taxon>Sordariomycetes</taxon>
        <taxon>Hypocreomycetidae</taxon>
        <taxon>Glomerellales</taxon>
        <taxon>Glomerellaceae</taxon>
        <taxon>Colletotrichum</taxon>
        <taxon>Colletotrichum acutatum species complex</taxon>
    </lineage>
</organism>
<evidence type="ECO:0000256" key="1">
    <source>
        <dbReference type="SAM" id="MobiDB-lite"/>
    </source>
</evidence>
<comment type="caution">
    <text evidence="2">The sequence shown here is derived from an EMBL/GenBank/DDBJ whole genome shotgun (WGS) entry which is preliminary data.</text>
</comment>
<proteinExistence type="predicted"/>
<feature type="region of interest" description="Disordered" evidence="1">
    <location>
        <begin position="178"/>
        <end position="204"/>
    </location>
</feature>
<dbReference type="AlphaFoldDB" id="A0A9P7RDV3"/>
<keyword evidence="3" id="KW-1185">Reference proteome</keyword>
<accession>A0A9P7RDV3</accession>
<dbReference type="Proteomes" id="UP000699042">
    <property type="component" value="Unassembled WGS sequence"/>
</dbReference>
<reference evidence="2" key="1">
    <citation type="submission" date="2021-05" db="EMBL/GenBank/DDBJ databases">
        <title>Comparative genomics of three Colletotrichum scovillei strains and genetic complementation revealed genes involved fungal growth and virulence on chili pepper.</title>
        <authorList>
            <person name="Hsieh D.-K."/>
            <person name="Chuang S.-C."/>
            <person name="Chen C.-Y."/>
            <person name="Chao Y.-T."/>
            <person name="Lu M.-Y.J."/>
            <person name="Lee M.-H."/>
            <person name="Shih M.-C."/>
        </authorList>
    </citation>
    <scope>NUCLEOTIDE SEQUENCE</scope>
    <source>
        <strain evidence="2">Coll-153</strain>
    </source>
</reference>
<gene>
    <name evidence="2" type="ORF">JMJ77_001426</name>
</gene>